<feature type="transmembrane region" description="Helical" evidence="10">
    <location>
        <begin position="169"/>
        <end position="189"/>
    </location>
</feature>
<feature type="transmembrane region" description="Helical" evidence="10">
    <location>
        <begin position="413"/>
        <end position="434"/>
    </location>
</feature>
<evidence type="ECO:0000256" key="6">
    <source>
        <dbReference type="ARBA" id="ARBA00023136"/>
    </source>
</evidence>
<feature type="compositionally biased region" description="Basic and acidic residues" evidence="9">
    <location>
        <begin position="104"/>
        <end position="129"/>
    </location>
</feature>
<evidence type="ECO:0000256" key="2">
    <source>
        <dbReference type="ARBA" id="ARBA00004651"/>
    </source>
</evidence>
<dbReference type="Pfam" id="PF02537">
    <property type="entry name" value="CRCB"/>
    <property type="match status" value="2"/>
</dbReference>
<evidence type="ECO:0000256" key="5">
    <source>
        <dbReference type="ARBA" id="ARBA00022989"/>
    </source>
</evidence>
<protein>
    <submittedName>
        <fullName evidence="11">CrcB-like protein-domain-containing protein</fullName>
    </submittedName>
</protein>
<feature type="region of interest" description="Disordered" evidence="9">
    <location>
        <begin position="1"/>
        <end position="81"/>
    </location>
</feature>
<comment type="catalytic activity">
    <reaction evidence="8">
        <text>fluoride(in) = fluoride(out)</text>
        <dbReference type="Rhea" id="RHEA:76159"/>
        <dbReference type="ChEBI" id="CHEBI:17051"/>
    </reaction>
    <physiologicalReaction direction="left-to-right" evidence="8">
        <dbReference type="Rhea" id="RHEA:76160"/>
    </physiologicalReaction>
</comment>
<dbReference type="EMBL" id="JAUIQD010000003">
    <property type="protein sequence ID" value="KAK3357080.1"/>
    <property type="molecule type" value="Genomic_DNA"/>
</dbReference>
<evidence type="ECO:0000256" key="3">
    <source>
        <dbReference type="ARBA" id="ARBA00022475"/>
    </source>
</evidence>
<reference evidence="11" key="2">
    <citation type="submission" date="2023-06" db="EMBL/GenBank/DDBJ databases">
        <authorList>
            <consortium name="Lawrence Berkeley National Laboratory"/>
            <person name="Haridas S."/>
            <person name="Hensen N."/>
            <person name="Bonometti L."/>
            <person name="Westerberg I."/>
            <person name="Brannstrom I.O."/>
            <person name="Guillou S."/>
            <person name="Cros-Aarteil S."/>
            <person name="Calhoun S."/>
            <person name="Kuo A."/>
            <person name="Mondo S."/>
            <person name="Pangilinan J."/>
            <person name="Riley R."/>
            <person name="Labutti K."/>
            <person name="Andreopoulos B."/>
            <person name="Lipzen A."/>
            <person name="Chen C."/>
            <person name="Yanf M."/>
            <person name="Daum C."/>
            <person name="Ng V."/>
            <person name="Clum A."/>
            <person name="Steindorff A."/>
            <person name="Ohm R."/>
            <person name="Martin F."/>
            <person name="Silar P."/>
            <person name="Natvig D."/>
            <person name="Lalanne C."/>
            <person name="Gautier V."/>
            <person name="Ament-Velasquez S.L."/>
            <person name="Kruys A."/>
            <person name="Hutchinson M.I."/>
            <person name="Powell A.J."/>
            <person name="Barry K."/>
            <person name="Miller A.N."/>
            <person name="Grigoriev I.V."/>
            <person name="Debuchy R."/>
            <person name="Gladieux P."/>
            <person name="Thoren M.H."/>
            <person name="Johannesson H."/>
        </authorList>
    </citation>
    <scope>NUCLEOTIDE SEQUENCE</scope>
    <source>
        <strain evidence="11">CBS 955.72</strain>
    </source>
</reference>
<proteinExistence type="inferred from homology"/>
<evidence type="ECO:0000313" key="12">
    <source>
        <dbReference type="Proteomes" id="UP001275084"/>
    </source>
</evidence>
<evidence type="ECO:0000256" key="1">
    <source>
        <dbReference type="ARBA" id="ARBA00002598"/>
    </source>
</evidence>
<comment type="subcellular location">
    <subcellularLocation>
        <location evidence="2">Cell membrane</location>
        <topology evidence="2">Multi-pass membrane protein</topology>
    </subcellularLocation>
</comment>
<comment type="caution">
    <text evidence="11">The sequence shown here is derived from an EMBL/GenBank/DDBJ whole genome shotgun (WGS) entry which is preliminary data.</text>
</comment>
<evidence type="ECO:0000256" key="8">
    <source>
        <dbReference type="ARBA" id="ARBA00035585"/>
    </source>
</evidence>
<keyword evidence="6 10" id="KW-0472">Membrane</keyword>
<feature type="compositionally biased region" description="Polar residues" evidence="9">
    <location>
        <begin position="27"/>
        <end position="36"/>
    </location>
</feature>
<comment type="function">
    <text evidence="1">Fluoride channel required for the rapid expulsion of cytoplasmic fluoride.</text>
</comment>
<dbReference type="InterPro" id="IPR003691">
    <property type="entry name" value="FluC"/>
</dbReference>
<organism evidence="11 12">
    <name type="scientific">Lasiosphaeria hispida</name>
    <dbReference type="NCBI Taxonomy" id="260671"/>
    <lineage>
        <taxon>Eukaryota</taxon>
        <taxon>Fungi</taxon>
        <taxon>Dikarya</taxon>
        <taxon>Ascomycota</taxon>
        <taxon>Pezizomycotina</taxon>
        <taxon>Sordariomycetes</taxon>
        <taxon>Sordariomycetidae</taxon>
        <taxon>Sordariales</taxon>
        <taxon>Lasiosphaeriaceae</taxon>
        <taxon>Lasiosphaeria</taxon>
    </lineage>
</organism>
<evidence type="ECO:0000313" key="11">
    <source>
        <dbReference type="EMBL" id="KAK3357080.1"/>
    </source>
</evidence>
<name>A0AAJ0HLK5_9PEZI</name>
<evidence type="ECO:0000256" key="9">
    <source>
        <dbReference type="SAM" id="MobiDB-lite"/>
    </source>
</evidence>
<comment type="similarity">
    <text evidence="7">Belongs to the fluoride channel Fluc/FEX (TC 1.A.43) family.</text>
</comment>
<keyword evidence="5 10" id="KW-1133">Transmembrane helix</keyword>
<dbReference type="AlphaFoldDB" id="A0AAJ0HLK5"/>
<keyword evidence="12" id="KW-1185">Reference proteome</keyword>
<reference evidence="11" key="1">
    <citation type="journal article" date="2023" name="Mol. Phylogenet. Evol.">
        <title>Genome-scale phylogeny and comparative genomics of the fungal order Sordariales.</title>
        <authorList>
            <person name="Hensen N."/>
            <person name="Bonometti L."/>
            <person name="Westerberg I."/>
            <person name="Brannstrom I.O."/>
            <person name="Guillou S."/>
            <person name="Cros-Aarteil S."/>
            <person name="Calhoun S."/>
            <person name="Haridas S."/>
            <person name="Kuo A."/>
            <person name="Mondo S."/>
            <person name="Pangilinan J."/>
            <person name="Riley R."/>
            <person name="LaButti K."/>
            <person name="Andreopoulos B."/>
            <person name="Lipzen A."/>
            <person name="Chen C."/>
            <person name="Yan M."/>
            <person name="Daum C."/>
            <person name="Ng V."/>
            <person name="Clum A."/>
            <person name="Steindorff A."/>
            <person name="Ohm R.A."/>
            <person name="Martin F."/>
            <person name="Silar P."/>
            <person name="Natvig D.O."/>
            <person name="Lalanne C."/>
            <person name="Gautier V."/>
            <person name="Ament-Velasquez S.L."/>
            <person name="Kruys A."/>
            <person name="Hutchinson M.I."/>
            <person name="Powell A.J."/>
            <person name="Barry K."/>
            <person name="Miller A.N."/>
            <person name="Grigoriev I.V."/>
            <person name="Debuchy R."/>
            <person name="Gladieux P."/>
            <person name="Hiltunen Thoren M."/>
            <person name="Johannesson H."/>
        </authorList>
    </citation>
    <scope>NUCLEOTIDE SEQUENCE</scope>
    <source>
        <strain evidence="11">CBS 955.72</strain>
    </source>
</reference>
<evidence type="ECO:0000256" key="10">
    <source>
        <dbReference type="SAM" id="Phobius"/>
    </source>
</evidence>
<feature type="transmembrane region" description="Helical" evidence="10">
    <location>
        <begin position="353"/>
        <end position="371"/>
    </location>
</feature>
<feature type="transmembrane region" description="Helical" evidence="10">
    <location>
        <begin position="383"/>
        <end position="404"/>
    </location>
</feature>
<gene>
    <name evidence="11" type="ORF">B0T25DRAFT_146320</name>
</gene>
<dbReference type="GO" id="GO:0005886">
    <property type="term" value="C:plasma membrane"/>
    <property type="evidence" value="ECO:0007669"/>
    <property type="project" value="UniProtKB-SubCell"/>
</dbReference>
<feature type="region of interest" description="Disordered" evidence="9">
    <location>
        <begin position="229"/>
        <end position="251"/>
    </location>
</feature>
<feature type="transmembrane region" description="Helical" evidence="10">
    <location>
        <begin position="302"/>
        <end position="332"/>
    </location>
</feature>
<evidence type="ECO:0000256" key="4">
    <source>
        <dbReference type="ARBA" id="ARBA00022692"/>
    </source>
</evidence>
<feature type="transmembrane region" description="Helical" evidence="10">
    <location>
        <begin position="201"/>
        <end position="219"/>
    </location>
</feature>
<feature type="transmembrane region" description="Helical" evidence="10">
    <location>
        <begin position="261"/>
        <end position="282"/>
    </location>
</feature>
<dbReference type="Proteomes" id="UP001275084">
    <property type="component" value="Unassembled WGS sequence"/>
</dbReference>
<accession>A0AAJ0HLK5</accession>
<dbReference type="GO" id="GO:1903425">
    <property type="term" value="F:fluoride transmembrane transporter activity"/>
    <property type="evidence" value="ECO:0007669"/>
    <property type="project" value="TreeGrafter"/>
</dbReference>
<feature type="compositionally biased region" description="Polar residues" evidence="9">
    <location>
        <begin position="231"/>
        <end position="248"/>
    </location>
</feature>
<keyword evidence="3" id="KW-1003">Cell membrane</keyword>
<feature type="region of interest" description="Disordered" evidence="9">
    <location>
        <begin position="96"/>
        <end position="152"/>
    </location>
</feature>
<dbReference type="PANTHER" id="PTHR28259:SF1">
    <property type="entry name" value="FLUORIDE EXPORT PROTEIN 1-RELATED"/>
    <property type="match status" value="1"/>
</dbReference>
<sequence length="518" mass="55608">MSHSYEPAESGTHNVPASSRPPPKEYNTPNSYSNLDASLPPVQHLVGGNEKNARHGSPATTASQREHRRQSGAISESADYDAPDAYVNLDEAMDVSPVQNPDEAPFHRYESLEHVRTRQQERLRDEGLRMQESQASESRERPPDVAAEEEVKEDTAERKIRVSRLATQIYTISYLVLFSILGTLARLGLQAVTAYPGMPVIFPSLWPNFAGSLVMGFLAEDRMLFRHEWGTSPQSGGSENSGDSSADPSATKKAHAATKTIPLYIGLATGFCGSFTSFSSFIRDMFLALSNDLPSSSPPRNGGYSLAALLAVLLTTLSLSLAGLFLGAHLAIALRPLTPSLPFPLTRKILDRLAVLLGWGAWLTAILLSVLPPDRFSPGPEGWRGPATFALVFAPLGCLARFYISLRLNGRLAAFPLGTFAVNAAGTAILGMAWDLEHVPLGGVVGCQVLQGIQDGFCGCLTTVSTWVAELAALTRRNAYVYGGVSVLAGLGLLVAIMGGLRWSSEGGFTDVLCIHSL</sequence>
<keyword evidence="4 10" id="KW-0812">Transmembrane</keyword>
<evidence type="ECO:0000256" key="7">
    <source>
        <dbReference type="ARBA" id="ARBA00035120"/>
    </source>
</evidence>
<feature type="transmembrane region" description="Helical" evidence="10">
    <location>
        <begin position="479"/>
        <end position="501"/>
    </location>
</feature>
<dbReference type="PANTHER" id="PTHR28259">
    <property type="entry name" value="FLUORIDE EXPORT PROTEIN 1-RELATED"/>
    <property type="match status" value="1"/>
</dbReference>